<organism evidence="2 3">
    <name type="scientific">Lachnellula hyalina</name>
    <dbReference type="NCBI Taxonomy" id="1316788"/>
    <lineage>
        <taxon>Eukaryota</taxon>
        <taxon>Fungi</taxon>
        <taxon>Dikarya</taxon>
        <taxon>Ascomycota</taxon>
        <taxon>Pezizomycotina</taxon>
        <taxon>Leotiomycetes</taxon>
        <taxon>Helotiales</taxon>
        <taxon>Lachnaceae</taxon>
        <taxon>Lachnellula</taxon>
    </lineage>
</organism>
<dbReference type="RefSeq" id="XP_031003207.1">
    <property type="nucleotide sequence ID" value="XM_031152259.1"/>
</dbReference>
<dbReference type="AlphaFoldDB" id="A0A8H8QX85"/>
<dbReference type="GeneID" id="41987528"/>
<dbReference type="OrthoDB" id="3918601at2759"/>
<proteinExistence type="predicted"/>
<feature type="compositionally biased region" description="Low complexity" evidence="1">
    <location>
        <begin position="165"/>
        <end position="174"/>
    </location>
</feature>
<protein>
    <recommendedName>
        <fullName evidence="4">Integral membrane protein</fullName>
    </recommendedName>
</protein>
<feature type="region of interest" description="Disordered" evidence="1">
    <location>
        <begin position="67"/>
        <end position="199"/>
    </location>
</feature>
<dbReference type="EMBL" id="QGMH01000131">
    <property type="protein sequence ID" value="TVY24419.1"/>
    <property type="molecule type" value="Genomic_DNA"/>
</dbReference>
<sequence length="199" mass="21653">MSIGEIVSVAASLGDHDQTYASQPRIIWLTMVTVSSVVIATIPRTNMFWTSLGTGKASAGITGHEFEYSGSHPSEQGTKLSNLTPFSRSTKNKTEFPSNISWEMDDIRELGGSPSVPQSGDELERPGSEDQLQLVPKHKSNIHTSVYAQGLRGEPATERSRRGSSRSTSDDGSSQHSIRQGNGVWVKREVNVQVETDHA</sequence>
<evidence type="ECO:0000313" key="2">
    <source>
        <dbReference type="EMBL" id="TVY24419.1"/>
    </source>
</evidence>
<accession>A0A8H8QX85</accession>
<evidence type="ECO:0000313" key="3">
    <source>
        <dbReference type="Proteomes" id="UP000431533"/>
    </source>
</evidence>
<feature type="compositionally biased region" description="Polar residues" evidence="1">
    <location>
        <begin position="71"/>
        <end position="101"/>
    </location>
</feature>
<comment type="caution">
    <text evidence="2">The sequence shown here is derived from an EMBL/GenBank/DDBJ whole genome shotgun (WGS) entry which is preliminary data.</text>
</comment>
<dbReference type="Proteomes" id="UP000431533">
    <property type="component" value="Unassembled WGS sequence"/>
</dbReference>
<reference evidence="2 3" key="1">
    <citation type="submission" date="2018-05" db="EMBL/GenBank/DDBJ databases">
        <title>Genome sequencing and assembly of the regulated plant pathogen Lachnellula willkommii and related sister species for the development of diagnostic species identification markers.</title>
        <authorList>
            <person name="Giroux E."/>
            <person name="Bilodeau G."/>
        </authorList>
    </citation>
    <scope>NUCLEOTIDE SEQUENCE [LARGE SCALE GENOMIC DNA]</scope>
    <source>
        <strain evidence="2 3">CBS 185.66</strain>
    </source>
</reference>
<evidence type="ECO:0008006" key="4">
    <source>
        <dbReference type="Google" id="ProtNLM"/>
    </source>
</evidence>
<evidence type="ECO:0000256" key="1">
    <source>
        <dbReference type="SAM" id="MobiDB-lite"/>
    </source>
</evidence>
<feature type="compositionally biased region" description="Basic and acidic residues" evidence="1">
    <location>
        <begin position="186"/>
        <end position="199"/>
    </location>
</feature>
<gene>
    <name evidence="2" type="ORF">LHYA1_G007330</name>
</gene>
<name>A0A8H8QX85_9HELO</name>
<keyword evidence="3" id="KW-1185">Reference proteome</keyword>